<accession>A0A1R2CVR0</accession>
<dbReference type="PANTHER" id="PTHR23035">
    <property type="entry name" value="CILIA- AND FLAGELLA-ASSOCIATED PROTEIN 97-RELATED"/>
    <property type="match status" value="1"/>
</dbReference>
<proteinExistence type="inferred from homology"/>
<dbReference type="InterPro" id="IPR029488">
    <property type="entry name" value="Hmw/CFAP97"/>
</dbReference>
<gene>
    <name evidence="2" type="ORF">SteCoe_4038</name>
</gene>
<name>A0A1R2CVR0_9CILI</name>
<evidence type="ECO:0000256" key="1">
    <source>
        <dbReference type="ARBA" id="ARBA00008315"/>
    </source>
</evidence>
<dbReference type="PANTHER" id="PTHR23035:SF2">
    <property type="entry name" value="KIAA1430 HOMOLOGUE"/>
    <property type="match status" value="1"/>
</dbReference>
<comment type="similarity">
    <text evidence="1">Belongs to the CFAP97 family.</text>
</comment>
<evidence type="ECO:0000313" key="3">
    <source>
        <dbReference type="Proteomes" id="UP000187209"/>
    </source>
</evidence>
<sequence>MDVHKKHLENIRNTKSRFIDCSTPESFRIKKPKRSNVLTNNRNHDIYHENKILLEKLLVLSDEKMKLSRMRSQDPSGFRLKSIRNVNRKKHEERLVRENKDLADRLASMSPSVSAVQLEKDYWQHVKYKLSMSKYESTRASVKKNRIVSISRTQSKGVLPPVNSKGDIYRMYMGEYQELSGKKEWKIASFEPQNSTSNLMAIPIAI</sequence>
<comment type="caution">
    <text evidence="2">The sequence shown here is derived from an EMBL/GenBank/DDBJ whole genome shotgun (WGS) entry which is preliminary data.</text>
</comment>
<evidence type="ECO:0000313" key="2">
    <source>
        <dbReference type="EMBL" id="OMJ93092.1"/>
    </source>
</evidence>
<dbReference type="Proteomes" id="UP000187209">
    <property type="component" value="Unassembled WGS sequence"/>
</dbReference>
<dbReference type="AlphaFoldDB" id="A0A1R2CVR0"/>
<protein>
    <submittedName>
        <fullName evidence="2">Uncharacterized protein</fullName>
    </submittedName>
</protein>
<dbReference type="Pfam" id="PF13879">
    <property type="entry name" value="Hmw_CFAP97"/>
    <property type="match status" value="1"/>
</dbReference>
<dbReference type="InterPro" id="IPR038791">
    <property type="entry name" value="Cfap97/Hemingway"/>
</dbReference>
<dbReference type="EMBL" id="MPUH01000049">
    <property type="protein sequence ID" value="OMJ93092.1"/>
    <property type="molecule type" value="Genomic_DNA"/>
</dbReference>
<keyword evidence="3" id="KW-1185">Reference proteome</keyword>
<reference evidence="2 3" key="1">
    <citation type="submission" date="2016-11" db="EMBL/GenBank/DDBJ databases">
        <title>The macronuclear genome of Stentor coeruleus: a giant cell with tiny introns.</title>
        <authorList>
            <person name="Slabodnick M."/>
            <person name="Ruby J.G."/>
            <person name="Reiff S.B."/>
            <person name="Swart E.C."/>
            <person name="Gosai S."/>
            <person name="Prabakaran S."/>
            <person name="Witkowska E."/>
            <person name="Larue G.E."/>
            <person name="Fisher S."/>
            <person name="Freeman R.M."/>
            <person name="Gunawardena J."/>
            <person name="Chu W."/>
            <person name="Stover N.A."/>
            <person name="Gregory B.D."/>
            <person name="Nowacki M."/>
            <person name="Derisi J."/>
            <person name="Roy S.W."/>
            <person name="Marshall W.F."/>
            <person name="Sood P."/>
        </authorList>
    </citation>
    <scope>NUCLEOTIDE SEQUENCE [LARGE SCALE GENOMIC DNA]</scope>
    <source>
        <strain evidence="2">WM001</strain>
    </source>
</reference>
<organism evidence="2 3">
    <name type="scientific">Stentor coeruleus</name>
    <dbReference type="NCBI Taxonomy" id="5963"/>
    <lineage>
        <taxon>Eukaryota</taxon>
        <taxon>Sar</taxon>
        <taxon>Alveolata</taxon>
        <taxon>Ciliophora</taxon>
        <taxon>Postciliodesmatophora</taxon>
        <taxon>Heterotrichea</taxon>
        <taxon>Heterotrichida</taxon>
        <taxon>Stentoridae</taxon>
        <taxon>Stentor</taxon>
    </lineage>
</organism>